<evidence type="ECO:0000259" key="1">
    <source>
        <dbReference type="PROSITE" id="PS50181"/>
    </source>
</evidence>
<feature type="domain" description="F-box" evidence="1">
    <location>
        <begin position="23"/>
        <end position="71"/>
    </location>
</feature>
<dbReference type="Pfam" id="PF23622">
    <property type="entry name" value="LRR_At1g61320_AtMIF1"/>
    <property type="match status" value="1"/>
</dbReference>
<dbReference type="Gene3D" id="3.80.10.10">
    <property type="entry name" value="Ribonuclease Inhibitor"/>
    <property type="match status" value="1"/>
</dbReference>
<dbReference type="Proteomes" id="UP001359559">
    <property type="component" value="Unassembled WGS sequence"/>
</dbReference>
<dbReference type="InterPro" id="IPR053781">
    <property type="entry name" value="F-box_AtFBL13-like"/>
</dbReference>
<dbReference type="PANTHER" id="PTHR31900">
    <property type="entry name" value="F-BOX/RNI SUPERFAMILY PROTEIN-RELATED"/>
    <property type="match status" value="1"/>
</dbReference>
<dbReference type="SUPFAM" id="SSF81383">
    <property type="entry name" value="F-box domain"/>
    <property type="match status" value="1"/>
</dbReference>
<dbReference type="InterPro" id="IPR006566">
    <property type="entry name" value="FBD"/>
</dbReference>
<protein>
    <recommendedName>
        <fullName evidence="1">F-box domain-containing protein</fullName>
    </recommendedName>
</protein>
<dbReference type="InterPro" id="IPR050232">
    <property type="entry name" value="FBL13/AtMIF1-like"/>
</dbReference>
<dbReference type="InterPro" id="IPR055357">
    <property type="entry name" value="LRR_At1g61320_AtMIF1"/>
</dbReference>
<reference evidence="2 3" key="1">
    <citation type="submission" date="2024-01" db="EMBL/GenBank/DDBJ databases">
        <title>The genomes of 5 underutilized Papilionoideae crops provide insights into root nodulation and disease resistance.</title>
        <authorList>
            <person name="Yuan L."/>
        </authorList>
    </citation>
    <scope>NUCLEOTIDE SEQUENCE [LARGE SCALE GENOMIC DNA]</scope>
    <source>
        <strain evidence="2">LY-2023</strain>
        <tissue evidence="2">Leaf</tissue>
    </source>
</reference>
<keyword evidence="3" id="KW-1185">Reference proteome</keyword>
<dbReference type="AlphaFoldDB" id="A0AAN9I3B9"/>
<accession>A0AAN9I3B9</accession>
<dbReference type="InterPro" id="IPR001810">
    <property type="entry name" value="F-box_dom"/>
</dbReference>
<dbReference type="SUPFAM" id="SSF52047">
    <property type="entry name" value="RNI-like"/>
    <property type="match status" value="1"/>
</dbReference>
<comment type="caution">
    <text evidence="2">The sequence shown here is derived from an EMBL/GenBank/DDBJ whole genome shotgun (WGS) entry which is preliminary data.</text>
</comment>
<dbReference type="InterPro" id="IPR036047">
    <property type="entry name" value="F-box-like_dom_sf"/>
</dbReference>
<evidence type="ECO:0000313" key="3">
    <source>
        <dbReference type="Proteomes" id="UP001359559"/>
    </source>
</evidence>
<sequence>METRSAKRKKIARTVENDVKSVPDRISDLPDAVLHHILFLLPIKCVAQMSILSKRFKFLWTTFPDLDFTTLTNVNPFEISSNKKNIKFSKFERFLRHPLDNSTRLDFITQVLSTRDKNSDIRILCFRARLSFSRLNSLMRSAIRHNVRELDVEVDTEVFTDDYFNFPRCVIGSESLKVLKLKSGFRLPPSSVMRTGFQSLQTLSLSYVVLYNQPSLPDLFSESSFPLLRTLHLDLCLGLKYLRVGCGALQDLSLERCYQLDGLDLSCAKLERMRVIKCFDAYSDKSWARINAPKVEHLFWQHNALTDITSFEHSTNFLHEVSLGFFIPSRDNISAKLQSAINFLSGLSHVHSLTLERQTIEILSNNHLLFHPFYNLKSLELHTGFNKSNVSGLSCLFKSCPILNTLILKIINEFRIERKEWNRDLWDMTITEGEQYWESQIRTLESFLQHLKVVKIHGFLDYENEVALAKFLLKHGKALEEMILCAGYCNARDTLRRQKIRSQMMGFSWASSNAKVAFQ</sequence>
<gene>
    <name evidence="2" type="ORF">RJT34_31166</name>
</gene>
<dbReference type="InterPro" id="IPR032675">
    <property type="entry name" value="LRR_dom_sf"/>
</dbReference>
<dbReference type="PANTHER" id="PTHR31900:SF32">
    <property type="entry name" value="F-BOX_RNI_FBD-LIKE DOMAIN PROTEIN"/>
    <property type="match status" value="1"/>
</dbReference>
<evidence type="ECO:0000313" key="2">
    <source>
        <dbReference type="EMBL" id="KAK7263574.1"/>
    </source>
</evidence>
<organism evidence="2 3">
    <name type="scientific">Clitoria ternatea</name>
    <name type="common">Butterfly pea</name>
    <dbReference type="NCBI Taxonomy" id="43366"/>
    <lineage>
        <taxon>Eukaryota</taxon>
        <taxon>Viridiplantae</taxon>
        <taxon>Streptophyta</taxon>
        <taxon>Embryophyta</taxon>
        <taxon>Tracheophyta</taxon>
        <taxon>Spermatophyta</taxon>
        <taxon>Magnoliopsida</taxon>
        <taxon>eudicotyledons</taxon>
        <taxon>Gunneridae</taxon>
        <taxon>Pentapetalae</taxon>
        <taxon>rosids</taxon>
        <taxon>fabids</taxon>
        <taxon>Fabales</taxon>
        <taxon>Fabaceae</taxon>
        <taxon>Papilionoideae</taxon>
        <taxon>50 kb inversion clade</taxon>
        <taxon>NPAAA clade</taxon>
        <taxon>indigoferoid/millettioid clade</taxon>
        <taxon>Phaseoleae</taxon>
        <taxon>Clitoria</taxon>
    </lineage>
</organism>
<proteinExistence type="predicted"/>
<dbReference type="Pfam" id="PF00646">
    <property type="entry name" value="F-box"/>
    <property type="match status" value="1"/>
</dbReference>
<dbReference type="CDD" id="cd22160">
    <property type="entry name" value="F-box_AtFBL13-like"/>
    <property type="match status" value="1"/>
</dbReference>
<dbReference type="SMART" id="SM00579">
    <property type="entry name" value="FBD"/>
    <property type="match status" value="1"/>
</dbReference>
<name>A0AAN9I3B9_CLITE</name>
<dbReference type="PROSITE" id="PS50181">
    <property type="entry name" value="FBOX"/>
    <property type="match status" value="1"/>
</dbReference>
<dbReference type="EMBL" id="JAYKXN010000008">
    <property type="protein sequence ID" value="KAK7263574.1"/>
    <property type="molecule type" value="Genomic_DNA"/>
</dbReference>